<dbReference type="SUPFAM" id="SSF55073">
    <property type="entry name" value="Nucleotide cyclase"/>
    <property type="match status" value="1"/>
</dbReference>
<dbReference type="EMBL" id="MLJW01000069">
    <property type="protein sequence ID" value="OIR03053.1"/>
    <property type="molecule type" value="Genomic_DNA"/>
</dbReference>
<dbReference type="PANTHER" id="PTHR43081">
    <property type="entry name" value="ADENYLATE CYCLASE, TERMINAL-DIFFERENTIATION SPECIFIC-RELATED"/>
    <property type="match status" value="1"/>
</dbReference>
<proteinExistence type="predicted"/>
<reference evidence="2" key="1">
    <citation type="submission" date="2016-10" db="EMBL/GenBank/DDBJ databases">
        <title>Sequence of Gallionella enrichment culture.</title>
        <authorList>
            <person name="Poehlein A."/>
            <person name="Muehling M."/>
            <person name="Daniel R."/>
        </authorList>
    </citation>
    <scope>NUCLEOTIDE SEQUENCE</scope>
</reference>
<feature type="domain" description="Guanylate cyclase" evidence="1">
    <location>
        <begin position="283"/>
        <end position="416"/>
    </location>
</feature>
<name>A0A1J5SFT8_9ZZZZ</name>
<accession>A0A1J5SFT8</accession>
<dbReference type="InterPro" id="IPR029787">
    <property type="entry name" value="Nucleotide_cyclase"/>
</dbReference>
<evidence type="ECO:0000259" key="1">
    <source>
        <dbReference type="PROSITE" id="PS50125"/>
    </source>
</evidence>
<dbReference type="GO" id="GO:0004016">
    <property type="term" value="F:adenylate cyclase activity"/>
    <property type="evidence" value="ECO:0007669"/>
    <property type="project" value="UniProtKB-EC"/>
</dbReference>
<dbReference type="InterPro" id="IPR050697">
    <property type="entry name" value="Adenylyl/Guanylyl_Cyclase_3/4"/>
</dbReference>
<dbReference type="GO" id="GO:0035556">
    <property type="term" value="P:intracellular signal transduction"/>
    <property type="evidence" value="ECO:0007669"/>
    <property type="project" value="InterPro"/>
</dbReference>
<dbReference type="PANTHER" id="PTHR43081:SF1">
    <property type="entry name" value="ADENYLATE CYCLASE, TERMINAL-DIFFERENTIATION SPECIFIC"/>
    <property type="match status" value="1"/>
</dbReference>
<dbReference type="GO" id="GO:0009190">
    <property type="term" value="P:cyclic nucleotide biosynthetic process"/>
    <property type="evidence" value="ECO:0007669"/>
    <property type="project" value="InterPro"/>
</dbReference>
<organism evidence="2">
    <name type="scientific">mine drainage metagenome</name>
    <dbReference type="NCBI Taxonomy" id="410659"/>
    <lineage>
        <taxon>unclassified sequences</taxon>
        <taxon>metagenomes</taxon>
        <taxon>ecological metagenomes</taxon>
    </lineage>
</organism>
<dbReference type="AlphaFoldDB" id="A0A1J5SFT8"/>
<protein>
    <submittedName>
        <fullName evidence="2">Adenylate cyclase 1</fullName>
        <ecNumber evidence="2">4.6.1.1</ecNumber>
    </submittedName>
</protein>
<dbReference type="Pfam" id="PF00211">
    <property type="entry name" value="Guanylate_cyc"/>
    <property type="match status" value="1"/>
</dbReference>
<evidence type="ECO:0000313" key="2">
    <source>
        <dbReference type="EMBL" id="OIR03053.1"/>
    </source>
</evidence>
<keyword evidence="2" id="KW-0456">Lyase</keyword>
<gene>
    <name evidence="2" type="primary">cyaA_16</name>
    <name evidence="2" type="ORF">GALL_148310</name>
</gene>
<dbReference type="PROSITE" id="PS50125">
    <property type="entry name" value="GUANYLATE_CYCLASE_2"/>
    <property type="match status" value="1"/>
</dbReference>
<dbReference type="CDD" id="cd07302">
    <property type="entry name" value="CHD"/>
    <property type="match status" value="1"/>
</dbReference>
<dbReference type="Gene3D" id="3.30.70.1230">
    <property type="entry name" value="Nucleotide cyclase"/>
    <property type="match status" value="1"/>
</dbReference>
<sequence>MAFVSPNNKGIKMISSKELLIKTDISRATLNNYISLGLLSRPLVINPGSEGGGARQLGFFPDEAIDRIAAINKLKSEGKSMAEIVAHIGGRTPVGKPETLSPAPRSPELRLTVDDIAYPAYMVNYNFELVWFNDHAREQVFDGLSDLPASSEERSLFRLIAMSGDNAGKTELQRFYVSLAKERISADCFARLCRGISSPQFSRLQQYYAEAAGTAAEPVINLPLTREDGSRQNVFVSYFREGLFIIHVPDGSDPESMLDFLARRDEVIRSLLRRRLPVLTHLAVLVADLQGSVKICSELPAEEYFELINEIWAATGPIFRKYGGTYGKHVGDGMVYYFFPQPDSNYLMNALLCSQEIKQKMQAISKAWQIRKQWLNELYLNTGITEGQEWLGTFQSATSIEFVVLGDTINQAARISDFARHGTVWVTKSLIGKLPGEERERVSFGVRRKAPDGREINVPSSFALVASLADIDSSEHKLNDIAALPITEVTAIAAAD</sequence>
<dbReference type="InterPro" id="IPR001054">
    <property type="entry name" value="A/G_cyclase"/>
</dbReference>
<dbReference type="EC" id="4.6.1.1" evidence="2"/>
<comment type="caution">
    <text evidence="2">The sequence shown here is derived from an EMBL/GenBank/DDBJ whole genome shotgun (WGS) entry which is preliminary data.</text>
</comment>